<dbReference type="AlphaFoldDB" id="A0A0V1GQM2"/>
<organism evidence="1 2">
    <name type="scientific">Trichinella pseudospiralis</name>
    <name type="common">Parasitic roundworm</name>
    <dbReference type="NCBI Taxonomy" id="6337"/>
    <lineage>
        <taxon>Eukaryota</taxon>
        <taxon>Metazoa</taxon>
        <taxon>Ecdysozoa</taxon>
        <taxon>Nematoda</taxon>
        <taxon>Enoplea</taxon>
        <taxon>Dorylaimia</taxon>
        <taxon>Trichinellida</taxon>
        <taxon>Trichinellidae</taxon>
        <taxon>Trichinella</taxon>
    </lineage>
</organism>
<reference evidence="1 2" key="1">
    <citation type="submission" date="2015-01" db="EMBL/GenBank/DDBJ databases">
        <title>Evolution of Trichinella species and genotypes.</title>
        <authorList>
            <person name="Korhonen P.K."/>
            <person name="Edoardo P."/>
            <person name="Giuseppe L.R."/>
            <person name="Gasser R.B."/>
        </authorList>
    </citation>
    <scope>NUCLEOTIDE SEQUENCE [LARGE SCALE GENOMIC DNA]</scope>
    <source>
        <strain evidence="1">ISS176</strain>
    </source>
</reference>
<accession>A0A0V1GQM2</accession>
<sequence>MALKNASTAEEICKKNTNKNVWEEGSRPDNMCAYLLQNNGTKLHCGKVQKFS</sequence>
<evidence type="ECO:0000313" key="1">
    <source>
        <dbReference type="EMBL" id="KRZ00615.1"/>
    </source>
</evidence>
<name>A0A0V1GQM2_TRIPS</name>
<dbReference type="Proteomes" id="UP000054826">
    <property type="component" value="Unassembled WGS sequence"/>
</dbReference>
<evidence type="ECO:0000313" key="2">
    <source>
        <dbReference type="Proteomes" id="UP000054826"/>
    </source>
</evidence>
<protein>
    <submittedName>
        <fullName evidence="1">Uncharacterized protein</fullName>
    </submittedName>
</protein>
<dbReference type="EMBL" id="JYDV01001028">
    <property type="protein sequence ID" value="KRZ00615.1"/>
    <property type="molecule type" value="Genomic_DNA"/>
</dbReference>
<gene>
    <name evidence="1" type="ORF">T4C_1820</name>
</gene>
<comment type="caution">
    <text evidence="1">The sequence shown here is derived from an EMBL/GenBank/DDBJ whole genome shotgun (WGS) entry which is preliminary data.</text>
</comment>
<proteinExistence type="predicted"/>